<dbReference type="InterPro" id="IPR022789">
    <property type="entry name" value="ParD"/>
</dbReference>
<dbReference type="Pfam" id="PF03693">
    <property type="entry name" value="ParD_antitoxin"/>
    <property type="match status" value="1"/>
</dbReference>
<dbReference type="EMBL" id="VUYU01000006">
    <property type="protein sequence ID" value="NHZ34097.1"/>
    <property type="molecule type" value="Genomic_DNA"/>
</dbReference>
<evidence type="ECO:0000313" key="3">
    <source>
        <dbReference type="EMBL" id="NHZ34097.1"/>
    </source>
</evidence>
<evidence type="ECO:0000256" key="1">
    <source>
        <dbReference type="ARBA" id="ARBA00008580"/>
    </source>
</evidence>
<organism evidence="3 4">
    <name type="scientific">Massilia rubra</name>
    <dbReference type="NCBI Taxonomy" id="2607910"/>
    <lineage>
        <taxon>Bacteria</taxon>
        <taxon>Pseudomonadati</taxon>
        <taxon>Pseudomonadota</taxon>
        <taxon>Betaproteobacteria</taxon>
        <taxon>Burkholderiales</taxon>
        <taxon>Oxalobacteraceae</taxon>
        <taxon>Telluria group</taxon>
        <taxon>Massilia</taxon>
    </lineage>
</organism>
<dbReference type="PANTHER" id="PTHR36582:SF2">
    <property type="entry name" value="ANTITOXIN PARD"/>
    <property type="match status" value="1"/>
</dbReference>
<dbReference type="Proteomes" id="UP000785613">
    <property type="component" value="Unassembled WGS sequence"/>
</dbReference>
<evidence type="ECO:0000256" key="2">
    <source>
        <dbReference type="ARBA" id="ARBA00022649"/>
    </source>
</evidence>
<dbReference type="PANTHER" id="PTHR36582">
    <property type="entry name" value="ANTITOXIN PARD"/>
    <property type="match status" value="1"/>
</dbReference>
<dbReference type="Gene3D" id="6.10.10.120">
    <property type="entry name" value="Antitoxin ParD1-like"/>
    <property type="match status" value="1"/>
</dbReference>
<keyword evidence="4" id="KW-1185">Reference proteome</keyword>
<proteinExistence type="inferred from homology"/>
<accession>A0ABX0LPF9</accession>
<comment type="caution">
    <text evidence="3">The sequence shown here is derived from an EMBL/GenBank/DDBJ whole genome shotgun (WGS) entry which is preliminary data.</text>
</comment>
<dbReference type="SUPFAM" id="SSF47598">
    <property type="entry name" value="Ribbon-helix-helix"/>
    <property type="match status" value="1"/>
</dbReference>
<dbReference type="InterPro" id="IPR010985">
    <property type="entry name" value="Ribbon_hlx_hlx"/>
</dbReference>
<dbReference type="RefSeq" id="WP_167224318.1">
    <property type="nucleotide sequence ID" value="NZ_VUYU01000006.1"/>
</dbReference>
<name>A0ABX0LPF9_9BURK</name>
<evidence type="ECO:0000313" key="4">
    <source>
        <dbReference type="Proteomes" id="UP000785613"/>
    </source>
</evidence>
<comment type="similarity">
    <text evidence="1">Belongs to the ParD antitoxin family.</text>
</comment>
<protein>
    <submittedName>
        <fullName evidence="3">Type II toxin-antitoxin system ParD family antitoxin</fullName>
    </submittedName>
</protein>
<reference evidence="3 4" key="1">
    <citation type="submission" date="2019-09" db="EMBL/GenBank/DDBJ databases">
        <title>Taxonomy of Antarctic Massilia spp.: description of Massilia rubra sp. nov., Massilia aquatica sp. nov., Massilia mucilaginosa sp. nov., Massilia frigida sp. nov. isolated from streams, lakes and regoliths.</title>
        <authorList>
            <person name="Holochova P."/>
            <person name="Sedlacek I."/>
            <person name="Kralova S."/>
            <person name="Maslanova I."/>
            <person name="Busse H.-J."/>
            <person name="Stankova E."/>
            <person name="Vrbovska V."/>
            <person name="Kovarovic V."/>
            <person name="Bartak M."/>
            <person name="Svec P."/>
            <person name="Pantucek R."/>
        </authorList>
    </citation>
    <scope>NUCLEOTIDE SEQUENCE [LARGE SCALE GENOMIC DNA]</scope>
    <source>
        <strain evidence="3 4">CCM 8692</strain>
    </source>
</reference>
<dbReference type="NCBIfam" id="TIGR02606">
    <property type="entry name" value="antidote_CC2985"/>
    <property type="match status" value="1"/>
</dbReference>
<gene>
    <name evidence="3" type="ORF">F0185_10915</name>
</gene>
<dbReference type="InterPro" id="IPR038296">
    <property type="entry name" value="ParD_sf"/>
</dbReference>
<sequence>MTMKIALAPQFEQMVREKLASGMYASASEVVHDALRLMQEHDQTRVAKHLQLRQDIEEGLSSGPAVHWDADEITRAGYARRAIKAENGA</sequence>
<keyword evidence="2" id="KW-1277">Toxin-antitoxin system</keyword>